<feature type="domain" description="CSD" evidence="1">
    <location>
        <begin position="117"/>
        <end position="182"/>
    </location>
</feature>
<dbReference type="GO" id="GO:0003676">
    <property type="term" value="F:nucleic acid binding"/>
    <property type="evidence" value="ECO:0007669"/>
    <property type="project" value="InterPro"/>
</dbReference>
<evidence type="ECO:0000259" key="1">
    <source>
        <dbReference type="PROSITE" id="PS51857"/>
    </source>
</evidence>
<dbReference type="Pfam" id="PF02482">
    <property type="entry name" value="Ribosomal_S30AE"/>
    <property type="match status" value="1"/>
</dbReference>
<dbReference type="SUPFAM" id="SSF69754">
    <property type="entry name" value="Ribosome binding protein Y (YfiA homologue)"/>
    <property type="match status" value="1"/>
</dbReference>
<dbReference type="InterPro" id="IPR002059">
    <property type="entry name" value="CSP_DNA-bd"/>
</dbReference>
<dbReference type="CDD" id="cd00552">
    <property type="entry name" value="RaiA"/>
    <property type="match status" value="1"/>
</dbReference>
<name>A0A1G5V000_9HYPH</name>
<dbReference type="AlphaFoldDB" id="A0A1G5V000"/>
<dbReference type="RefSeq" id="WP_091574581.1">
    <property type="nucleotide sequence ID" value="NZ_FMXM01000002.1"/>
</dbReference>
<gene>
    <name evidence="2" type="ORF">SAMN02927914_00060</name>
</gene>
<dbReference type="InterPro" id="IPR036567">
    <property type="entry name" value="RHF-like"/>
</dbReference>
<protein>
    <submittedName>
        <fullName evidence="2">Ribosomal subunit interface protein</fullName>
    </submittedName>
</protein>
<dbReference type="Proteomes" id="UP000198588">
    <property type="component" value="Unassembled WGS sequence"/>
</dbReference>
<dbReference type="Gene3D" id="2.40.50.140">
    <property type="entry name" value="Nucleic acid-binding proteins"/>
    <property type="match status" value="1"/>
</dbReference>
<dbReference type="STRING" id="1165689.SAMN02927914_00060"/>
<dbReference type="EMBL" id="FMXM01000002">
    <property type="protein sequence ID" value="SDA38686.1"/>
    <property type="molecule type" value="Genomic_DNA"/>
</dbReference>
<dbReference type="InterPro" id="IPR003489">
    <property type="entry name" value="RHF/RaiA"/>
</dbReference>
<accession>A0A1G5V000</accession>
<organism evidence="2 3">
    <name type="scientific">Mesorhizobium qingshengii</name>
    <dbReference type="NCBI Taxonomy" id="1165689"/>
    <lineage>
        <taxon>Bacteria</taxon>
        <taxon>Pseudomonadati</taxon>
        <taxon>Pseudomonadota</taxon>
        <taxon>Alphaproteobacteria</taxon>
        <taxon>Hyphomicrobiales</taxon>
        <taxon>Phyllobacteriaceae</taxon>
        <taxon>Mesorhizobium</taxon>
    </lineage>
</organism>
<dbReference type="SUPFAM" id="SSF50249">
    <property type="entry name" value="Nucleic acid-binding proteins"/>
    <property type="match status" value="1"/>
</dbReference>
<dbReference type="PROSITE" id="PS51857">
    <property type="entry name" value="CSD_2"/>
    <property type="match status" value="1"/>
</dbReference>
<reference evidence="2 3" key="1">
    <citation type="submission" date="2016-10" db="EMBL/GenBank/DDBJ databases">
        <authorList>
            <person name="de Groot N.N."/>
        </authorList>
    </citation>
    <scope>NUCLEOTIDE SEQUENCE [LARGE SCALE GENOMIC DNA]</scope>
    <source>
        <strain evidence="2 3">CGMCC 1.12097</strain>
    </source>
</reference>
<proteinExistence type="predicted"/>
<dbReference type="Gene3D" id="3.30.160.100">
    <property type="entry name" value="Ribosome hibernation promotion factor-like"/>
    <property type="match status" value="1"/>
</dbReference>
<dbReference type="InterPro" id="IPR012340">
    <property type="entry name" value="NA-bd_OB-fold"/>
</dbReference>
<sequence>MEITPQIRFRGMEPSPSVEEVIRERIGRLARFDDRITSCNVVVEAPHRHGHKGKIYHVRVDITVPGREIVAGHGSEENHAHEDVYVAIRDSFNAAQRQLEDVTRKMSGHRVKPHPETHHGTVVRLVPEEGFGFISGPDGREFFFRRESMASDSHWGTLTEGTQVRFTENEGEKGPYASAVMPD</sequence>
<dbReference type="Pfam" id="PF00313">
    <property type="entry name" value="CSD"/>
    <property type="match status" value="1"/>
</dbReference>
<dbReference type="OrthoDB" id="9782252at2"/>
<evidence type="ECO:0000313" key="2">
    <source>
        <dbReference type="EMBL" id="SDA38686.1"/>
    </source>
</evidence>
<evidence type="ECO:0000313" key="3">
    <source>
        <dbReference type="Proteomes" id="UP000198588"/>
    </source>
</evidence>